<dbReference type="PANTHER" id="PTHR45947:SF3">
    <property type="entry name" value="SULFOQUINOVOSYL TRANSFERASE SQD2"/>
    <property type="match status" value="1"/>
</dbReference>
<reference evidence="2 3" key="1">
    <citation type="submission" date="2024-04" db="EMBL/GenBank/DDBJ databases">
        <title>Defined microbial consortia suppress multidrug-resistant proinflammatory Enterobacteriaceae via ecological control.</title>
        <authorList>
            <person name="Furuichi M."/>
            <person name="Kawaguchi T."/>
            <person name="Pust M."/>
            <person name="Yasuma K."/>
            <person name="Plichta D."/>
            <person name="Hasegawa N."/>
            <person name="Ohya T."/>
            <person name="Bhattarai S."/>
            <person name="Sasajima S."/>
            <person name="Aoto Y."/>
            <person name="Tuganbaev T."/>
            <person name="Yaginuma M."/>
            <person name="Ueda M."/>
            <person name="Okahashi N."/>
            <person name="Amafuji K."/>
            <person name="Kiridooshi Y."/>
            <person name="Sugita K."/>
            <person name="Strazar M."/>
            <person name="Skelly A."/>
            <person name="Suda W."/>
            <person name="Hattori M."/>
            <person name="Nakamoto N."/>
            <person name="Caballero S."/>
            <person name="Norman J."/>
            <person name="Olle B."/>
            <person name="Tanoue T."/>
            <person name="Arita M."/>
            <person name="Bucci V."/>
            <person name="Atarashi K."/>
            <person name="Xavier R."/>
            <person name="Honda K."/>
        </authorList>
    </citation>
    <scope>NUCLEOTIDE SEQUENCE [LARGE SCALE GENOMIC DNA]</scope>
    <source>
        <strain evidence="3">k34-0107-D12</strain>
    </source>
</reference>
<dbReference type="Proteomes" id="UP001600941">
    <property type="component" value="Unassembled WGS sequence"/>
</dbReference>
<dbReference type="SUPFAM" id="SSF53756">
    <property type="entry name" value="UDP-Glycosyltransferase/glycogen phosphorylase"/>
    <property type="match status" value="1"/>
</dbReference>
<accession>A0ABQ0BMY0</accession>
<dbReference type="PANTHER" id="PTHR45947">
    <property type="entry name" value="SULFOQUINOVOSYL TRANSFERASE SQD2"/>
    <property type="match status" value="1"/>
</dbReference>
<organism evidence="2 3">
    <name type="scientific">Blautia parvula</name>
    <dbReference type="NCBI Taxonomy" id="2877527"/>
    <lineage>
        <taxon>Bacteria</taxon>
        <taxon>Bacillati</taxon>
        <taxon>Bacillota</taxon>
        <taxon>Clostridia</taxon>
        <taxon>Lachnospirales</taxon>
        <taxon>Lachnospiraceae</taxon>
        <taxon>Blautia</taxon>
    </lineage>
</organism>
<dbReference type="Pfam" id="PF00534">
    <property type="entry name" value="Glycos_transf_1"/>
    <property type="match status" value="1"/>
</dbReference>
<evidence type="ECO:0000313" key="3">
    <source>
        <dbReference type="Proteomes" id="UP001600941"/>
    </source>
</evidence>
<dbReference type="Gene3D" id="3.40.50.2000">
    <property type="entry name" value="Glycogen Phosphorylase B"/>
    <property type="match status" value="2"/>
</dbReference>
<gene>
    <name evidence="2" type="ORF">K340107D12_05980</name>
</gene>
<keyword evidence="3" id="KW-1185">Reference proteome</keyword>
<dbReference type="InterPro" id="IPR050194">
    <property type="entry name" value="Glycosyltransferase_grp1"/>
</dbReference>
<evidence type="ECO:0000313" key="2">
    <source>
        <dbReference type="EMBL" id="GAA6497782.1"/>
    </source>
</evidence>
<proteinExistence type="predicted"/>
<protein>
    <recommendedName>
        <fullName evidence="1">Glycosyl transferase family 1 domain-containing protein</fullName>
    </recommendedName>
</protein>
<dbReference type="CDD" id="cd03801">
    <property type="entry name" value="GT4_PimA-like"/>
    <property type="match status" value="1"/>
</dbReference>
<evidence type="ECO:0000259" key="1">
    <source>
        <dbReference type="Pfam" id="PF00534"/>
    </source>
</evidence>
<name>A0ABQ0BMY0_9FIRM</name>
<comment type="caution">
    <text evidence="2">The sequence shown here is derived from an EMBL/GenBank/DDBJ whole genome shotgun (WGS) entry which is preliminary data.</text>
</comment>
<dbReference type="EMBL" id="BAABZQ010000001">
    <property type="protein sequence ID" value="GAA6497782.1"/>
    <property type="molecule type" value="Genomic_DNA"/>
</dbReference>
<feature type="domain" description="Glycosyl transferase family 1" evidence="1">
    <location>
        <begin position="217"/>
        <end position="358"/>
    </location>
</feature>
<dbReference type="InterPro" id="IPR001296">
    <property type="entry name" value="Glyco_trans_1"/>
</dbReference>
<sequence length="394" mass="45847">MQKMKNIVVITPFYVCPHRPDLIQDSKAIYYLCEYTNEQERVIIVYYYQHTRMNAIKHFFRLLFGSNKEADYHYKDNHGNDVFLFEHACIIPKRYKTFSMFDRKYAKILNEFFSREGIKVDSVVVHFPSRFWGLTQKIKANTKTLILHSFDVEQKKRLTEVSTYAIKSNRIGYRSYNIKKSFKENYPFNVPVEFMCLSGIPGAIIENNKSYRKWRADGTLRLVFTGRLNENKNVITVLKALDSVQSKINFHFTIIGDGEERHSLEQYVYQAQLDEKVTFCGALERSRVFEVLREQDIFIMVSKKETLGISYLEAMASGNIIIGAKGRGIDGIVVNNENGFLVDPENPEEVADVITELCFCDIENIERIKQSSLNTVSELSEEKVSRAYLENIVR</sequence>